<comment type="caution">
    <text evidence="3">The sequence shown here is derived from an EMBL/GenBank/DDBJ whole genome shotgun (WGS) entry which is preliminary data.</text>
</comment>
<feature type="region of interest" description="Disordered" evidence="1">
    <location>
        <begin position="1935"/>
        <end position="1990"/>
    </location>
</feature>
<feature type="region of interest" description="Disordered" evidence="1">
    <location>
        <begin position="597"/>
        <end position="895"/>
    </location>
</feature>
<feature type="compositionally biased region" description="Basic and acidic residues" evidence="1">
    <location>
        <begin position="421"/>
        <end position="434"/>
    </location>
</feature>
<dbReference type="PROSITE" id="PS51151">
    <property type="entry name" value="NAC_AB"/>
    <property type="match status" value="1"/>
</dbReference>
<feature type="compositionally biased region" description="Basic and acidic residues" evidence="1">
    <location>
        <begin position="1622"/>
        <end position="1650"/>
    </location>
</feature>
<feature type="compositionally biased region" description="Polar residues" evidence="1">
    <location>
        <begin position="1611"/>
        <end position="1621"/>
    </location>
</feature>
<feature type="compositionally biased region" description="Acidic residues" evidence="1">
    <location>
        <begin position="2074"/>
        <end position="2086"/>
    </location>
</feature>
<feature type="compositionally biased region" description="Pro residues" evidence="1">
    <location>
        <begin position="2057"/>
        <end position="2067"/>
    </location>
</feature>
<gene>
    <name evidence="3" type="ORF">CHARACLAT_019870</name>
</gene>
<feature type="region of interest" description="Disordered" evidence="1">
    <location>
        <begin position="179"/>
        <end position="240"/>
    </location>
</feature>
<feature type="region of interest" description="Disordered" evidence="1">
    <location>
        <begin position="300"/>
        <end position="323"/>
    </location>
</feature>
<dbReference type="Pfam" id="PF19026">
    <property type="entry name" value="UBA_HYPK"/>
    <property type="match status" value="1"/>
</dbReference>
<feature type="region of interest" description="Disordered" evidence="1">
    <location>
        <begin position="1351"/>
        <end position="1379"/>
    </location>
</feature>
<feature type="region of interest" description="Disordered" evidence="1">
    <location>
        <begin position="1270"/>
        <end position="1298"/>
    </location>
</feature>
<feature type="compositionally biased region" description="Basic and acidic residues" evidence="1">
    <location>
        <begin position="192"/>
        <end position="201"/>
    </location>
</feature>
<name>A0ABU7D107_9TELE</name>
<feature type="region of interest" description="Disordered" evidence="1">
    <location>
        <begin position="374"/>
        <end position="393"/>
    </location>
</feature>
<feature type="compositionally biased region" description="Polar residues" evidence="1">
    <location>
        <begin position="791"/>
        <end position="813"/>
    </location>
</feature>
<dbReference type="InterPro" id="IPR016641">
    <property type="entry name" value="EGD2/NACA0like"/>
</dbReference>
<feature type="compositionally biased region" description="Polar residues" evidence="1">
    <location>
        <begin position="719"/>
        <end position="729"/>
    </location>
</feature>
<evidence type="ECO:0000313" key="4">
    <source>
        <dbReference type="Proteomes" id="UP001352852"/>
    </source>
</evidence>
<keyword evidence="4" id="KW-1185">Reference proteome</keyword>
<feature type="compositionally biased region" description="Polar residues" evidence="1">
    <location>
        <begin position="1413"/>
        <end position="1425"/>
    </location>
</feature>
<dbReference type="Gene3D" id="1.10.8.10">
    <property type="entry name" value="DNA helicase RuvA subunit, C-terminal domain"/>
    <property type="match status" value="1"/>
</dbReference>
<dbReference type="InterPro" id="IPR002715">
    <property type="entry name" value="Nas_poly-pep-assoc_cplx_dom"/>
</dbReference>
<dbReference type="Pfam" id="PF01849">
    <property type="entry name" value="NAC"/>
    <property type="match status" value="1"/>
</dbReference>
<feature type="compositionally biased region" description="Low complexity" evidence="1">
    <location>
        <begin position="23"/>
        <end position="46"/>
    </location>
</feature>
<dbReference type="InterPro" id="IPR041907">
    <property type="entry name" value="NACAD_UBA"/>
</dbReference>
<dbReference type="PANTHER" id="PTHR21713">
    <property type="entry name" value="NASCENT POLYPEPTIDE ASSOCIATED COMPLEX ALPHA SUBUNIT-RELATED"/>
    <property type="match status" value="1"/>
</dbReference>
<accession>A0ABU7D107</accession>
<dbReference type="CDD" id="cd22054">
    <property type="entry name" value="NAC_NACA"/>
    <property type="match status" value="1"/>
</dbReference>
<reference evidence="3 4" key="1">
    <citation type="submission" date="2021-06" db="EMBL/GenBank/DDBJ databases">
        <authorList>
            <person name="Palmer J.M."/>
        </authorList>
    </citation>
    <scope>NUCLEOTIDE SEQUENCE [LARGE SCALE GENOMIC DNA]</scope>
    <source>
        <strain evidence="3 4">CL_MEX2019</strain>
        <tissue evidence="3">Muscle</tissue>
    </source>
</reference>
<dbReference type="CDD" id="cd14416">
    <property type="entry name" value="UBA_NACAD"/>
    <property type="match status" value="1"/>
</dbReference>
<feature type="compositionally biased region" description="Basic and acidic residues" evidence="1">
    <location>
        <begin position="377"/>
        <end position="393"/>
    </location>
</feature>
<feature type="compositionally biased region" description="Basic and acidic residues" evidence="1">
    <location>
        <begin position="758"/>
        <end position="767"/>
    </location>
</feature>
<dbReference type="Gene3D" id="2.20.70.30">
    <property type="entry name" value="Nascent polypeptide-associated complex domain"/>
    <property type="match status" value="1"/>
</dbReference>
<feature type="compositionally biased region" description="Basic and acidic residues" evidence="1">
    <location>
        <begin position="1011"/>
        <end position="1021"/>
    </location>
</feature>
<feature type="region of interest" description="Disordered" evidence="1">
    <location>
        <begin position="1854"/>
        <end position="1912"/>
    </location>
</feature>
<feature type="compositionally biased region" description="Polar residues" evidence="1">
    <location>
        <begin position="1901"/>
        <end position="1912"/>
    </location>
</feature>
<proteinExistence type="predicted"/>
<dbReference type="InterPro" id="IPR044034">
    <property type="entry name" value="NAC-like_UBA"/>
</dbReference>
<feature type="compositionally biased region" description="Basic and acidic residues" evidence="1">
    <location>
        <begin position="1506"/>
        <end position="1526"/>
    </location>
</feature>
<feature type="region of interest" description="Disordered" evidence="1">
    <location>
        <begin position="1812"/>
        <end position="1838"/>
    </location>
</feature>
<dbReference type="SMART" id="SM01407">
    <property type="entry name" value="NAC"/>
    <property type="match status" value="1"/>
</dbReference>
<feature type="compositionally biased region" description="Basic and acidic residues" evidence="1">
    <location>
        <begin position="223"/>
        <end position="232"/>
    </location>
</feature>
<feature type="compositionally biased region" description="Basic and acidic residues" evidence="1">
    <location>
        <begin position="605"/>
        <end position="615"/>
    </location>
</feature>
<evidence type="ECO:0000259" key="2">
    <source>
        <dbReference type="PROSITE" id="PS51151"/>
    </source>
</evidence>
<feature type="compositionally biased region" description="Acidic residues" evidence="1">
    <location>
        <begin position="620"/>
        <end position="637"/>
    </location>
</feature>
<protein>
    <recommendedName>
        <fullName evidence="2">NAC-A/B domain-containing protein</fullName>
    </recommendedName>
</protein>
<feature type="compositionally biased region" description="Acidic residues" evidence="1">
    <location>
        <begin position="683"/>
        <end position="702"/>
    </location>
</feature>
<feature type="region of interest" description="Disordered" evidence="1">
    <location>
        <begin position="1002"/>
        <end position="1030"/>
    </location>
</feature>
<feature type="compositionally biased region" description="Basic and acidic residues" evidence="1">
    <location>
        <begin position="1358"/>
        <end position="1368"/>
    </location>
</feature>
<feature type="domain" description="NAC-A/B" evidence="2">
    <location>
        <begin position="1979"/>
        <end position="2044"/>
    </location>
</feature>
<dbReference type="InterPro" id="IPR038187">
    <property type="entry name" value="NAC_A/B_dom_sf"/>
</dbReference>
<feature type="compositionally biased region" description="Polar residues" evidence="1">
    <location>
        <begin position="203"/>
        <end position="220"/>
    </location>
</feature>
<feature type="region of interest" description="Disordered" evidence="1">
    <location>
        <begin position="416"/>
        <end position="467"/>
    </location>
</feature>
<evidence type="ECO:0000256" key="1">
    <source>
        <dbReference type="SAM" id="MobiDB-lite"/>
    </source>
</evidence>
<sequence>MRIRIKVTVAIPHLNGMTRHPSTDSTPSDSGSSPNDSGSSPSPSTPQKLLPGSTSLFGPRLFHVKPSSSGTPRPQPEGSDNRINPARLSGKLGGHGPCGRHIPVKMERIKVLTGSEVESDYPGSRTIDTRVVMGEETRLKTTEVLKGSIPTELKAQAIPMPYLPSFSCSQLVTKEIKSETNNKDIQSQIPQKPEDQEKEHVQASVTNTSPSSPIPNTTNDEITDSKEDKETLSLDEVPSLPSEASCPVALSFTEPNCPVDPLRVGIPSSLDPELYYTAPSTPIKMATCCLHLKHHSYPGTPASPLSPGSPSDSEDLCSPLTSPSGSYITAEGGSWTSSYTSSTSPSTSPNLLLTEEPQEAPACFVSSLSEIGDEVAEEKGRSGQEREQERARDFSLYHPENFAMNSRIGIADTVIPEEDETPKGEEVKTSRETCRPCWVTENTPPIRSSSSSDSQDDEGESESSFCPLEEALVNRAGYSRPMQRGLKLNLEGCLSEEHYRQMEANPDISPTTWSPDTENMTMASSSFSPDSLLLPLDAFCPGAFDRLGPSSFILSQAACSDDIQDEEGMIPASLISIPLHTSLIFKADSMEITLFPTEEENEIEVNNRNETKDSDAYAAGEEEADVEDDDEDDEEDHDGYNYNNDIVDSTPDGDEEEKINKDGDTNVQHGADEGAKVEVKVMEEEEAEEEEEEEDLEDDDDGCDSKSMEGEAEESSASFLHSLSETSINEGLDESFCFQDDTDDSLDSASYNGEEDERLYSTERHAQSLEPLPADSSDPAEIQLQAEQGPLHTQLNMDQQVDTSTSLSETTVAQPKGNGLEPTPPEVPMCPKHQPDPDVKSAIREDETKTSDKPLDNQQPLQPSGVNSYQSAFPTDRNEREGENQIGTGALETQENPCSNLFTNAVAIHASPDSLSDSLNVSHSATSVEERTEDLAVENPKTKDVSLKLPCNQTAHTKEPERDSFKLLIKPRHGHSESQRTVGASRVALSKSFCGKYDSPVGGSSVCRSGPYRDSDTKLDQSTEYAPAESGSVESKISDYFPPLNIITPTNDLNKGVVLLSSPKDPNSNPSNIPVSTSPEIISELGDNMALTPEHCPKDSSLENLSENTLSTDDGVLRAVGYLHSPLAISPKRENSETDTSREMAPESGAWCDARVGLGFGLGFGSGSQFGVWGAGESLSLSLGKRFELEAESLLMCDTEGQRTETTLVSNMSSELGENYDNVLGSILDEEDNNSQNGKNDQTLDKELVEEGISESNLGYWKSIEEISEAGGGEDGSARFPEDISNLNPDNDNNNKETQIQDNWKTSTDSAFECLDEGMYGNLNALSDEMRHQTVSVIIKESVSNIPLEEVPFQISDRTPKDKQKPTEDPINQTPDAKQTLLKDSICIVSADTNTDGTAKPENPDSPCKAESRCNTTPEHQSVSLGSRGFSLPEGSFGSFPPKCTSNIARLRSTCKDGTEMLQHHRHNKKKCDVSPEINRTMEEPKSKDAFLGKHGIVYNSEEEVGEVKQKQRDDEKHKMDEDKKQSSSVLGDSDHFVRLTPKGELCKDSQTASTKGKKGKQNKHEASQAGFHPDITPESVQDPKKAYALPNTTGDGCSDGISDIIKTKTDYNANNSSSPDLEQRTSEGDKVESVAQMEEHKSGSPDKKSQRQGQFNLNRSTTDVMIAINHDLHQKQEVLDNRPLSNSQRQIAVDFNDNNIDPGPSKLQQNIISCSLSLQFPPSSLPCASTESKNDLSTPVQESQTVLSTQQRSSQSMTNQCTGSGIPPNNNLKQVTDVFLTPSSNTVSSSPLPATMPVVLSQATQETGNLASVHVPDSSSHPNSQSTVNTQSQKQTKEGCTWFTQDIFRGTSVNEEELGRKDQGGRLQQGHTSKPRGAGEDRIRSLINESGPADQREIQPFSNRQPTGTQSDCSISHNLNLCEEMDLSVKNNSSTLASCNESESEGSMPDLEELEPLRPSEPLCISAADDGLNRPKQSRSEKKARKAMSKLGLKPVHGVTRITIRKSKSILFVISRPDVFKSPLSDIYIVFGEAKIEDLSQQAHKAAAEKFKVPVSPSPLAPPAPPSLTIKEESEEEEEEVDDGGLEQRDIELVMAQANVSRAKAIRALKHNKNDIVNAIMELTM</sequence>
<evidence type="ECO:0000313" key="3">
    <source>
        <dbReference type="EMBL" id="MED6268190.1"/>
    </source>
</evidence>
<feature type="compositionally biased region" description="Basic and acidic residues" evidence="1">
    <location>
        <begin position="658"/>
        <end position="682"/>
    </location>
</feature>
<dbReference type="Proteomes" id="UP001352852">
    <property type="component" value="Unassembled WGS sequence"/>
</dbReference>
<feature type="region of interest" description="Disordered" evidence="1">
    <location>
        <begin position="2055"/>
        <end position="2089"/>
    </location>
</feature>
<feature type="region of interest" description="Disordered" evidence="1">
    <location>
        <begin position="1748"/>
        <end position="1771"/>
    </location>
</feature>
<feature type="region of interest" description="Disordered" evidence="1">
    <location>
        <begin position="1392"/>
        <end position="1426"/>
    </location>
</feature>
<feature type="region of interest" description="Disordered" evidence="1">
    <location>
        <begin position="1502"/>
        <end position="1654"/>
    </location>
</feature>
<feature type="region of interest" description="Disordered" evidence="1">
    <location>
        <begin position="1"/>
        <end position="98"/>
    </location>
</feature>
<feature type="compositionally biased region" description="Polar residues" evidence="1">
    <location>
        <begin position="1818"/>
        <end position="1835"/>
    </location>
</feature>
<feature type="compositionally biased region" description="Basic and acidic residues" evidence="1">
    <location>
        <begin position="833"/>
        <end position="855"/>
    </location>
</feature>
<feature type="compositionally biased region" description="Polar residues" evidence="1">
    <location>
        <begin position="856"/>
        <end position="873"/>
    </location>
</feature>
<feature type="compositionally biased region" description="Polar residues" evidence="1">
    <location>
        <begin position="885"/>
        <end position="895"/>
    </location>
</feature>
<organism evidence="3 4">
    <name type="scientific">Characodon lateralis</name>
    <dbReference type="NCBI Taxonomy" id="208331"/>
    <lineage>
        <taxon>Eukaryota</taxon>
        <taxon>Metazoa</taxon>
        <taxon>Chordata</taxon>
        <taxon>Craniata</taxon>
        <taxon>Vertebrata</taxon>
        <taxon>Euteleostomi</taxon>
        <taxon>Actinopterygii</taxon>
        <taxon>Neopterygii</taxon>
        <taxon>Teleostei</taxon>
        <taxon>Neoteleostei</taxon>
        <taxon>Acanthomorphata</taxon>
        <taxon>Ovalentaria</taxon>
        <taxon>Atherinomorphae</taxon>
        <taxon>Cyprinodontiformes</taxon>
        <taxon>Goodeidae</taxon>
        <taxon>Characodon</taxon>
    </lineage>
</organism>
<dbReference type="EMBL" id="JAHUTJ010010031">
    <property type="protein sequence ID" value="MED6268190.1"/>
    <property type="molecule type" value="Genomic_DNA"/>
</dbReference>